<dbReference type="PROSITE" id="PS50987">
    <property type="entry name" value="HTH_ARSR_2"/>
    <property type="match status" value="1"/>
</dbReference>
<accession>A0A562T8E0</accession>
<protein>
    <submittedName>
        <fullName evidence="5">ArsR family transcriptional regulator</fullName>
    </submittedName>
</protein>
<keyword evidence="1" id="KW-0805">Transcription regulation</keyword>
<dbReference type="InterPro" id="IPR051081">
    <property type="entry name" value="HTH_MetalResp_TranReg"/>
</dbReference>
<sequence>MTTGADVTQTQPLQTADDPEADMLAQIFRALGHPVRLKILETLAKDNGACCGQIVNCLPLAQSTVSQHLQVLKDAGLLTCEVKGRSCHYALNTEALARAAGFSAEFFDRLTGMGCTPFGGSQTACAIDPA</sequence>
<gene>
    <name evidence="5" type="ORF">JM93_01889</name>
</gene>
<dbReference type="SMART" id="SM00418">
    <property type="entry name" value="HTH_ARSR"/>
    <property type="match status" value="1"/>
</dbReference>
<dbReference type="GO" id="GO:0003700">
    <property type="term" value="F:DNA-binding transcription factor activity"/>
    <property type="evidence" value="ECO:0007669"/>
    <property type="project" value="InterPro"/>
</dbReference>
<dbReference type="EMBL" id="VLLF01000003">
    <property type="protein sequence ID" value="TWI89683.1"/>
    <property type="molecule type" value="Genomic_DNA"/>
</dbReference>
<keyword evidence="3" id="KW-0804">Transcription</keyword>
<evidence type="ECO:0000256" key="3">
    <source>
        <dbReference type="ARBA" id="ARBA00023163"/>
    </source>
</evidence>
<keyword evidence="2" id="KW-0238">DNA-binding</keyword>
<dbReference type="InterPro" id="IPR001845">
    <property type="entry name" value="HTH_ArsR_DNA-bd_dom"/>
</dbReference>
<dbReference type="Proteomes" id="UP000320593">
    <property type="component" value="Unassembled WGS sequence"/>
</dbReference>
<dbReference type="NCBIfam" id="NF033788">
    <property type="entry name" value="HTH_metalloreg"/>
    <property type="match status" value="1"/>
</dbReference>
<dbReference type="Gene3D" id="1.10.10.10">
    <property type="entry name" value="Winged helix-like DNA-binding domain superfamily/Winged helix DNA-binding domain"/>
    <property type="match status" value="1"/>
</dbReference>
<evidence type="ECO:0000256" key="2">
    <source>
        <dbReference type="ARBA" id="ARBA00023125"/>
    </source>
</evidence>
<name>A0A562T8E0_9HYPH</name>
<comment type="caution">
    <text evidence="5">The sequence shown here is derived from an EMBL/GenBank/DDBJ whole genome shotgun (WGS) entry which is preliminary data.</text>
</comment>
<dbReference type="PRINTS" id="PR00778">
    <property type="entry name" value="HTHARSR"/>
</dbReference>
<dbReference type="PANTHER" id="PTHR33154">
    <property type="entry name" value="TRANSCRIPTIONAL REGULATOR, ARSR FAMILY"/>
    <property type="match status" value="1"/>
</dbReference>
<dbReference type="InterPro" id="IPR036390">
    <property type="entry name" value="WH_DNA-bd_sf"/>
</dbReference>
<proteinExistence type="predicted"/>
<feature type="domain" description="HTH arsR-type" evidence="4">
    <location>
        <begin position="16"/>
        <end position="111"/>
    </location>
</feature>
<evidence type="ECO:0000256" key="1">
    <source>
        <dbReference type="ARBA" id="ARBA00023015"/>
    </source>
</evidence>
<dbReference type="InterPro" id="IPR011991">
    <property type="entry name" value="ArsR-like_HTH"/>
</dbReference>
<dbReference type="AlphaFoldDB" id="A0A562T8E0"/>
<dbReference type="GO" id="GO:0003677">
    <property type="term" value="F:DNA binding"/>
    <property type="evidence" value="ECO:0007669"/>
    <property type="project" value="UniProtKB-KW"/>
</dbReference>
<dbReference type="OrthoDB" id="9804742at2"/>
<evidence type="ECO:0000313" key="6">
    <source>
        <dbReference type="Proteomes" id="UP000320593"/>
    </source>
</evidence>
<dbReference type="RefSeq" id="WP_145342506.1">
    <property type="nucleotide sequence ID" value="NZ_SMLY01000073.1"/>
</dbReference>
<dbReference type="SUPFAM" id="SSF46785">
    <property type="entry name" value="Winged helix' DNA-binding domain"/>
    <property type="match status" value="1"/>
</dbReference>
<dbReference type="PANTHER" id="PTHR33154:SF15">
    <property type="entry name" value="REGULATORY PROTEIN ARSR"/>
    <property type="match status" value="1"/>
</dbReference>
<organism evidence="5 6">
    <name type="scientific">Roseibium hamelinense</name>
    <dbReference type="NCBI Taxonomy" id="150831"/>
    <lineage>
        <taxon>Bacteria</taxon>
        <taxon>Pseudomonadati</taxon>
        <taxon>Pseudomonadota</taxon>
        <taxon>Alphaproteobacteria</taxon>
        <taxon>Hyphomicrobiales</taxon>
        <taxon>Stappiaceae</taxon>
        <taxon>Roseibium</taxon>
    </lineage>
</organism>
<dbReference type="InterPro" id="IPR036388">
    <property type="entry name" value="WH-like_DNA-bd_sf"/>
</dbReference>
<keyword evidence="6" id="KW-1185">Reference proteome</keyword>
<dbReference type="CDD" id="cd00090">
    <property type="entry name" value="HTH_ARSR"/>
    <property type="match status" value="1"/>
</dbReference>
<dbReference type="Pfam" id="PF12840">
    <property type="entry name" value="HTH_20"/>
    <property type="match status" value="1"/>
</dbReference>
<reference evidence="5 6" key="1">
    <citation type="submission" date="2019-07" db="EMBL/GenBank/DDBJ databases">
        <title>Genomic Encyclopedia of Archaeal and Bacterial Type Strains, Phase II (KMG-II): from individual species to whole genera.</title>
        <authorList>
            <person name="Goeker M."/>
        </authorList>
    </citation>
    <scope>NUCLEOTIDE SEQUENCE [LARGE SCALE GENOMIC DNA]</scope>
    <source>
        <strain evidence="5 6">ATCC BAA-252</strain>
    </source>
</reference>
<evidence type="ECO:0000313" key="5">
    <source>
        <dbReference type="EMBL" id="TWI89683.1"/>
    </source>
</evidence>
<evidence type="ECO:0000259" key="4">
    <source>
        <dbReference type="PROSITE" id="PS50987"/>
    </source>
</evidence>